<evidence type="ECO:0000256" key="1">
    <source>
        <dbReference type="ARBA" id="ARBA00022448"/>
    </source>
</evidence>
<evidence type="ECO:0000256" key="3">
    <source>
        <dbReference type="ARBA" id="ARBA00023237"/>
    </source>
</evidence>
<reference evidence="5 6" key="1">
    <citation type="submission" date="2017-08" db="EMBL/GenBank/DDBJ databases">
        <title>Infants hospitalized years apart are colonized by the same room-sourced microbial strains.</title>
        <authorList>
            <person name="Brooks B."/>
            <person name="Olm M.R."/>
            <person name="Firek B.A."/>
            <person name="Baker R."/>
            <person name="Thomas B.C."/>
            <person name="Morowitz M.J."/>
            <person name="Banfield J.F."/>
        </authorList>
    </citation>
    <scope>NUCLEOTIDE SEQUENCE [LARGE SCALE GENOMIC DNA]</scope>
    <source>
        <strain evidence="5">S2_018_000_R3_110</strain>
    </source>
</reference>
<feature type="domain" description="Secretin/TonB short N-terminal" evidence="4">
    <location>
        <begin position="48"/>
        <end position="99"/>
    </location>
</feature>
<dbReference type="Proteomes" id="UP000248614">
    <property type="component" value="Unassembled WGS sequence"/>
</dbReference>
<dbReference type="GO" id="GO:0019867">
    <property type="term" value="C:outer membrane"/>
    <property type="evidence" value="ECO:0007669"/>
    <property type="project" value="InterPro"/>
</dbReference>
<keyword evidence="3" id="KW-0998">Cell outer membrane</keyword>
<dbReference type="Gene3D" id="3.55.50.30">
    <property type="match status" value="1"/>
</dbReference>
<evidence type="ECO:0000259" key="4">
    <source>
        <dbReference type="SMART" id="SM00965"/>
    </source>
</evidence>
<keyword evidence="1" id="KW-0813">Transport</keyword>
<dbReference type="InterPro" id="IPR011662">
    <property type="entry name" value="Secretin/TonB_short_N"/>
</dbReference>
<evidence type="ECO:0000256" key="2">
    <source>
        <dbReference type="ARBA" id="ARBA00023136"/>
    </source>
</evidence>
<name>A0A2W4Z9B6_9SPHN</name>
<dbReference type="SMART" id="SM00965">
    <property type="entry name" value="STN"/>
    <property type="match status" value="1"/>
</dbReference>
<comment type="caution">
    <text evidence="5">The sequence shown here is derived from an EMBL/GenBank/DDBJ whole genome shotgun (WGS) entry which is preliminary data.</text>
</comment>
<proteinExistence type="predicted"/>
<sequence length="127" mass="12430">MALAVAVVGATVPAAAQDATPGDATHRITIPAGPLSQGVLALSAQAGVQVVFESGTVGSVTGNAVTGTLTTQQALDGLLAGTGLRWRWLRAGVVTIEAGITADAGERVTGAVRVEAAQGATSLQTAV</sequence>
<accession>A0A2W4Z9B6</accession>
<organism evidence="5 6">
    <name type="scientific">Sphingomonas hengshuiensis</name>
    <dbReference type="NCBI Taxonomy" id="1609977"/>
    <lineage>
        <taxon>Bacteria</taxon>
        <taxon>Pseudomonadati</taxon>
        <taxon>Pseudomonadota</taxon>
        <taxon>Alphaproteobacteria</taxon>
        <taxon>Sphingomonadales</taxon>
        <taxon>Sphingomonadaceae</taxon>
        <taxon>Sphingomonas</taxon>
    </lineage>
</organism>
<protein>
    <recommendedName>
        <fullName evidence="4">Secretin/TonB short N-terminal domain-containing protein</fullName>
    </recommendedName>
</protein>
<dbReference type="AlphaFoldDB" id="A0A2W4Z9B6"/>
<keyword evidence="2" id="KW-0472">Membrane</keyword>
<evidence type="ECO:0000313" key="6">
    <source>
        <dbReference type="Proteomes" id="UP000248614"/>
    </source>
</evidence>
<dbReference type="EMBL" id="QFNF01000010">
    <property type="protein sequence ID" value="PZO78834.1"/>
    <property type="molecule type" value="Genomic_DNA"/>
</dbReference>
<evidence type="ECO:0000313" key="5">
    <source>
        <dbReference type="EMBL" id="PZO78834.1"/>
    </source>
</evidence>
<gene>
    <name evidence="5" type="ORF">DI632_05940</name>
</gene>